<proteinExistence type="predicted"/>
<feature type="region of interest" description="Disordered" evidence="1">
    <location>
        <begin position="55"/>
        <end position="105"/>
    </location>
</feature>
<comment type="caution">
    <text evidence="2">The sequence shown here is derived from an EMBL/GenBank/DDBJ whole genome shotgun (WGS) entry which is preliminary data.</text>
</comment>
<reference evidence="2 3" key="1">
    <citation type="journal article" date="2016" name="Sci. Rep.">
        <title>Metabolic traits of an uncultured archaeal lineage -MSBL1- from brine pools of the Red Sea.</title>
        <authorList>
            <person name="Mwirichia R."/>
            <person name="Alam I."/>
            <person name="Rashid M."/>
            <person name="Vinu M."/>
            <person name="Ba-Alawi W."/>
            <person name="Anthony Kamau A."/>
            <person name="Kamanda Ngugi D."/>
            <person name="Goker M."/>
            <person name="Klenk H.P."/>
            <person name="Bajic V."/>
            <person name="Stingl U."/>
        </authorList>
    </citation>
    <scope>NUCLEOTIDE SEQUENCE [LARGE SCALE GENOMIC DNA]</scope>
    <source>
        <strain evidence="2">SCGC-AAA259J03</strain>
    </source>
</reference>
<accession>A0A656YVR5</accession>
<dbReference type="AlphaFoldDB" id="A0A656YVR5"/>
<dbReference type="Proteomes" id="UP000070257">
    <property type="component" value="Unassembled WGS sequence"/>
</dbReference>
<sequence>MGKNIHNESASPAGRGKSLKVLIEKNFDHEGETYEPGKTFVLPDGVAAKSVEELEKEVEIEQAGEIESGPGPEGTAEGERSEEGEPDVWGELESELEEPSITENA</sequence>
<dbReference type="EMBL" id="LHXT01000052">
    <property type="protein sequence ID" value="KXA97448.1"/>
    <property type="molecule type" value="Genomic_DNA"/>
</dbReference>
<keyword evidence="3" id="KW-1185">Reference proteome</keyword>
<gene>
    <name evidence="2" type="ORF">AKJ39_03290</name>
</gene>
<evidence type="ECO:0000313" key="2">
    <source>
        <dbReference type="EMBL" id="KXA97448.1"/>
    </source>
</evidence>
<name>A0A656YVR5_9EURY</name>
<evidence type="ECO:0000256" key="1">
    <source>
        <dbReference type="SAM" id="MobiDB-lite"/>
    </source>
</evidence>
<organism evidence="2 3">
    <name type="scientific">candidate division MSBL1 archaeon SCGC-AAA259J03</name>
    <dbReference type="NCBI Taxonomy" id="1698269"/>
    <lineage>
        <taxon>Archaea</taxon>
        <taxon>Methanobacteriati</taxon>
        <taxon>Methanobacteriota</taxon>
        <taxon>candidate division MSBL1</taxon>
    </lineage>
</organism>
<evidence type="ECO:0000313" key="3">
    <source>
        <dbReference type="Proteomes" id="UP000070257"/>
    </source>
</evidence>
<feature type="compositionally biased region" description="Acidic residues" evidence="1">
    <location>
        <begin position="84"/>
        <end position="105"/>
    </location>
</feature>
<protein>
    <submittedName>
        <fullName evidence="2">Uncharacterized protein</fullName>
    </submittedName>
</protein>